<reference evidence="1 2" key="1">
    <citation type="journal article" date="2011" name="Stand. Genomic Sci.">
        <title>Non-contiguous finished genome sequence and contextual data of the filamentous soil bacterium Ktedonobacter racemifer type strain (SOSP1-21).</title>
        <authorList>
            <person name="Chang Y.J."/>
            <person name="Land M."/>
            <person name="Hauser L."/>
            <person name="Chertkov O."/>
            <person name="Del Rio T.G."/>
            <person name="Nolan M."/>
            <person name="Copeland A."/>
            <person name="Tice H."/>
            <person name="Cheng J.F."/>
            <person name="Lucas S."/>
            <person name="Han C."/>
            <person name="Goodwin L."/>
            <person name="Pitluck S."/>
            <person name="Ivanova N."/>
            <person name="Ovchinikova G."/>
            <person name="Pati A."/>
            <person name="Chen A."/>
            <person name="Palaniappan K."/>
            <person name="Mavromatis K."/>
            <person name="Liolios K."/>
            <person name="Brettin T."/>
            <person name="Fiebig A."/>
            <person name="Rohde M."/>
            <person name="Abt B."/>
            <person name="Goker M."/>
            <person name="Detter J.C."/>
            <person name="Woyke T."/>
            <person name="Bristow J."/>
            <person name="Eisen J.A."/>
            <person name="Markowitz V."/>
            <person name="Hugenholtz P."/>
            <person name="Kyrpides N.C."/>
            <person name="Klenk H.P."/>
            <person name="Lapidus A."/>
        </authorList>
    </citation>
    <scope>NUCLEOTIDE SEQUENCE [LARGE SCALE GENOMIC DNA]</scope>
    <source>
        <strain evidence="2">DSM 44963</strain>
    </source>
</reference>
<organism evidence="1 2">
    <name type="scientific">Ktedonobacter racemifer DSM 44963</name>
    <dbReference type="NCBI Taxonomy" id="485913"/>
    <lineage>
        <taxon>Bacteria</taxon>
        <taxon>Bacillati</taxon>
        <taxon>Chloroflexota</taxon>
        <taxon>Ktedonobacteria</taxon>
        <taxon>Ktedonobacterales</taxon>
        <taxon>Ktedonobacteraceae</taxon>
        <taxon>Ktedonobacter</taxon>
    </lineage>
</organism>
<name>D6U293_KTERA</name>
<comment type="caution">
    <text evidence="1">The sequence shown here is derived from an EMBL/GenBank/DDBJ whole genome shotgun (WGS) entry which is preliminary data.</text>
</comment>
<evidence type="ECO:0000313" key="2">
    <source>
        <dbReference type="Proteomes" id="UP000004508"/>
    </source>
</evidence>
<protein>
    <submittedName>
        <fullName evidence="1">C4-dicarboxylate transport sensor protein DctB</fullName>
    </submittedName>
</protein>
<evidence type="ECO:0000313" key="1">
    <source>
        <dbReference type="EMBL" id="EFH82761.1"/>
    </source>
</evidence>
<sequence length="69" mass="7980">MRRKRITREDLPRRLTLTVPEARDLTGLTSRMIIDRINSGIIKAKKMDDGKGMYLIDAPSFSDYIAIER</sequence>
<gene>
    <name evidence="1" type="ORF">Krac_3610</name>
</gene>
<keyword evidence="2" id="KW-1185">Reference proteome</keyword>
<dbReference type="AlphaFoldDB" id="D6U293"/>
<dbReference type="Proteomes" id="UP000004508">
    <property type="component" value="Unassembled WGS sequence"/>
</dbReference>
<accession>D6U293</accession>
<dbReference type="EMBL" id="ADVG01000004">
    <property type="protein sequence ID" value="EFH82761.1"/>
    <property type="molecule type" value="Genomic_DNA"/>
</dbReference>
<dbReference type="InParanoid" id="D6U293"/>
<dbReference type="RefSeq" id="WP_007921130.1">
    <property type="nucleotide sequence ID" value="NZ_ADVG01000004.1"/>
</dbReference>
<proteinExistence type="predicted"/>
<dbReference type="STRING" id="485913.Krac_3610"/>